<reference evidence="8 9" key="1">
    <citation type="journal article" date="2022" name="Allergy">
        <title>Genome assembly and annotation of Periplaneta americana reveal a comprehensive cockroach allergen profile.</title>
        <authorList>
            <person name="Wang L."/>
            <person name="Xiong Q."/>
            <person name="Saelim N."/>
            <person name="Wang L."/>
            <person name="Nong W."/>
            <person name="Wan A.T."/>
            <person name="Shi M."/>
            <person name="Liu X."/>
            <person name="Cao Q."/>
            <person name="Hui J.H.L."/>
            <person name="Sookrung N."/>
            <person name="Leung T.F."/>
            <person name="Tungtrongchitr A."/>
            <person name="Tsui S.K.W."/>
        </authorList>
    </citation>
    <scope>NUCLEOTIDE SEQUENCE [LARGE SCALE GENOMIC DNA]</scope>
    <source>
        <strain evidence="8">PWHHKU_190912</strain>
    </source>
</reference>
<keyword evidence="2" id="KW-0479">Metal-binding</keyword>
<feature type="domain" description="Plastocyanin-like" evidence="6">
    <location>
        <begin position="501"/>
        <end position="629"/>
    </location>
</feature>
<evidence type="ECO:0000256" key="3">
    <source>
        <dbReference type="ARBA" id="ARBA00023002"/>
    </source>
</evidence>
<dbReference type="CDD" id="cd13858">
    <property type="entry name" value="CuRO_1_tcLCC2_insect_like"/>
    <property type="match status" value="1"/>
</dbReference>
<keyword evidence="9" id="KW-1185">Reference proteome</keyword>
<dbReference type="Pfam" id="PF07731">
    <property type="entry name" value="Cu-oxidase_2"/>
    <property type="match status" value="1"/>
</dbReference>
<evidence type="ECO:0000259" key="5">
    <source>
        <dbReference type="Pfam" id="PF00394"/>
    </source>
</evidence>
<dbReference type="InterPro" id="IPR001117">
    <property type="entry name" value="Cu-oxidase_2nd"/>
</dbReference>
<keyword evidence="3" id="KW-0560">Oxidoreductase</keyword>
<dbReference type="CDD" id="cd13905">
    <property type="entry name" value="CuRO_3_tcLLC2_insect_like"/>
    <property type="match status" value="1"/>
</dbReference>
<dbReference type="PROSITE" id="PS00080">
    <property type="entry name" value="MULTICOPPER_OXIDASE2"/>
    <property type="match status" value="1"/>
</dbReference>
<dbReference type="Proteomes" id="UP001148838">
    <property type="component" value="Unassembled WGS sequence"/>
</dbReference>
<dbReference type="Pfam" id="PF00394">
    <property type="entry name" value="Cu-oxidase"/>
    <property type="match status" value="1"/>
</dbReference>
<evidence type="ECO:0000256" key="4">
    <source>
        <dbReference type="SAM" id="MobiDB-lite"/>
    </source>
</evidence>
<dbReference type="InterPro" id="IPR002355">
    <property type="entry name" value="Cu_oxidase_Cu_BS"/>
</dbReference>
<proteinExistence type="inferred from homology"/>
<dbReference type="InterPro" id="IPR008972">
    <property type="entry name" value="Cupredoxin"/>
</dbReference>
<dbReference type="Gene3D" id="2.60.40.420">
    <property type="entry name" value="Cupredoxins - blue copper proteins"/>
    <property type="match status" value="3"/>
</dbReference>
<evidence type="ECO:0000256" key="1">
    <source>
        <dbReference type="ARBA" id="ARBA00010609"/>
    </source>
</evidence>
<dbReference type="PROSITE" id="PS00079">
    <property type="entry name" value="MULTICOPPER_OXIDASE1"/>
    <property type="match status" value="1"/>
</dbReference>
<dbReference type="InterPro" id="IPR011707">
    <property type="entry name" value="Cu-oxidase-like_N"/>
</dbReference>
<accession>A0ABQ8SB54</accession>
<evidence type="ECO:0008006" key="10">
    <source>
        <dbReference type="Google" id="ProtNLM"/>
    </source>
</evidence>
<dbReference type="PANTHER" id="PTHR11709:SF232">
    <property type="entry name" value="STRAW, ISOFORM G"/>
    <property type="match status" value="1"/>
</dbReference>
<evidence type="ECO:0000313" key="9">
    <source>
        <dbReference type="Proteomes" id="UP001148838"/>
    </source>
</evidence>
<name>A0ABQ8SB54_PERAM</name>
<evidence type="ECO:0000313" key="8">
    <source>
        <dbReference type="EMBL" id="KAJ4431307.1"/>
    </source>
</evidence>
<comment type="caution">
    <text evidence="8">The sequence shown here is derived from an EMBL/GenBank/DDBJ whole genome shotgun (WGS) entry which is preliminary data.</text>
</comment>
<dbReference type="Pfam" id="PF07732">
    <property type="entry name" value="Cu-oxidase_3"/>
    <property type="match status" value="1"/>
</dbReference>
<dbReference type="InterPro" id="IPR011706">
    <property type="entry name" value="Cu-oxidase_C"/>
</dbReference>
<dbReference type="SUPFAM" id="SSF49503">
    <property type="entry name" value="Cupredoxins"/>
    <property type="match status" value="3"/>
</dbReference>
<dbReference type="InterPro" id="IPR045087">
    <property type="entry name" value="Cu-oxidase_fam"/>
</dbReference>
<gene>
    <name evidence="8" type="ORF">ANN_19904</name>
</gene>
<dbReference type="CDD" id="cd13884">
    <property type="entry name" value="CuRO_2_tcLCC_insect_like"/>
    <property type="match status" value="1"/>
</dbReference>
<evidence type="ECO:0000259" key="7">
    <source>
        <dbReference type="Pfam" id="PF07732"/>
    </source>
</evidence>
<dbReference type="EMBL" id="JAJSOF020000031">
    <property type="protein sequence ID" value="KAJ4431307.1"/>
    <property type="molecule type" value="Genomic_DNA"/>
</dbReference>
<organism evidence="8 9">
    <name type="scientific">Periplaneta americana</name>
    <name type="common">American cockroach</name>
    <name type="synonym">Blatta americana</name>
    <dbReference type="NCBI Taxonomy" id="6978"/>
    <lineage>
        <taxon>Eukaryota</taxon>
        <taxon>Metazoa</taxon>
        <taxon>Ecdysozoa</taxon>
        <taxon>Arthropoda</taxon>
        <taxon>Hexapoda</taxon>
        <taxon>Insecta</taxon>
        <taxon>Pterygota</taxon>
        <taxon>Neoptera</taxon>
        <taxon>Polyneoptera</taxon>
        <taxon>Dictyoptera</taxon>
        <taxon>Blattodea</taxon>
        <taxon>Blattoidea</taxon>
        <taxon>Blattidae</taxon>
        <taxon>Blattinae</taxon>
        <taxon>Periplaneta</taxon>
    </lineage>
</organism>
<sequence length="676" mass="76661">MRFLQPDDVDLYYYLPQSNETHLCTRECQPGDHRICYYKFVLTNYAVLSAACGKCTEVAEDCDHPQCIIADGYEKSVLTANRRVPGPVCLFFVQVCYGDRIIVDLVNKMFGKSIAIHWHGLEQINKPFMDGVPYVAQCPVPDGATFRYDFMADTVGTMYWHSHAGLHKLNGLQGSLIIRQPKDNDPVDKLYDYDLPAHVIVIMDWYHTQAEARFPGLIHHDSTQDTTFYIISGRGKFTPVRFFIVFNMSYESFAIQGESGGKQNNRTTSTPYREFVVKPGFRYRFRVIGALGTQCPALLQVEGHRLQLIATDGNPVVPLFVDSLEIYSGERYDFVLYASEKTKCYWIQVRGLQNCFRRDVCQMAVLRYEGSKEKGPSSPRPTLRNFSFRGVVLNPEDASCGPGQTGVCISQLESLNKIDKRIYSNNPDYNIEIKFGFHGPSVEELFLTESYPRYVQATSESLVIPWINRIQMKTPASPLQTQFSDIPEGMFCPNDTDGMPTCPADTKDYCTCVPTIKIPLNSLVQFVLIDKPFRSLLNHPFHLHGSRFHVMSMGYLPDNLMNAKDINELLKKNKLPMSSAPTFKDTIAVPSGGYAVIRFIATNPGFWFFHCHFAYHLEGGMSTVIQVGKRSEFSPTPEGFPKCGDYIPNIKATIHSEHKSSPRRSYYDVHDTEVPT</sequence>
<evidence type="ECO:0000256" key="2">
    <source>
        <dbReference type="ARBA" id="ARBA00022723"/>
    </source>
</evidence>
<feature type="region of interest" description="Disordered" evidence="4">
    <location>
        <begin position="657"/>
        <end position="676"/>
    </location>
</feature>
<feature type="domain" description="Plastocyanin-like" evidence="5">
    <location>
        <begin position="198"/>
        <end position="371"/>
    </location>
</feature>
<dbReference type="PANTHER" id="PTHR11709">
    <property type="entry name" value="MULTI-COPPER OXIDASE"/>
    <property type="match status" value="1"/>
</dbReference>
<feature type="domain" description="Plastocyanin-like" evidence="7">
    <location>
        <begin position="66"/>
        <end position="182"/>
    </location>
</feature>
<protein>
    <recommendedName>
        <fullName evidence="10">Laccase</fullName>
    </recommendedName>
</protein>
<dbReference type="InterPro" id="IPR033138">
    <property type="entry name" value="Cu_oxidase_CS"/>
</dbReference>
<comment type="similarity">
    <text evidence="1">Belongs to the multicopper oxidase family.</text>
</comment>
<evidence type="ECO:0000259" key="6">
    <source>
        <dbReference type="Pfam" id="PF07731"/>
    </source>
</evidence>